<feature type="region of interest" description="Disordered" evidence="1">
    <location>
        <begin position="57"/>
        <end position="76"/>
    </location>
</feature>
<sequence>MRYRFPSAYFEAPRLPSTARAYRHIHIPMRLLYTTGDWRLRWTEDLIREKIPRMRSYRTPGKKDGSVDTDTRSKEGYTITRRSATYSF</sequence>
<evidence type="ECO:0000313" key="3">
    <source>
        <dbReference type="Proteomes" id="UP000265663"/>
    </source>
</evidence>
<dbReference type="EMBL" id="KE747809">
    <property type="protein sequence ID" value="RMZ67033.1"/>
    <property type="molecule type" value="Genomic_DNA"/>
</dbReference>
<organism evidence="2 3">
    <name type="scientific">Pyrenophora seminiperda CCB06</name>
    <dbReference type="NCBI Taxonomy" id="1302712"/>
    <lineage>
        <taxon>Eukaryota</taxon>
        <taxon>Fungi</taxon>
        <taxon>Dikarya</taxon>
        <taxon>Ascomycota</taxon>
        <taxon>Pezizomycotina</taxon>
        <taxon>Dothideomycetes</taxon>
        <taxon>Pleosporomycetidae</taxon>
        <taxon>Pleosporales</taxon>
        <taxon>Pleosporineae</taxon>
        <taxon>Pleosporaceae</taxon>
        <taxon>Pyrenophora</taxon>
    </lineage>
</organism>
<reference evidence="2 3" key="1">
    <citation type="journal article" date="2014" name="PLoS ONE">
        <title>De novo Genome Assembly of the Fungal Plant Pathogen Pyrenophora semeniperda.</title>
        <authorList>
            <person name="Soliai M.M."/>
            <person name="Meyer S.E."/>
            <person name="Udall J.A."/>
            <person name="Elzinga D.E."/>
            <person name="Hermansen R.A."/>
            <person name="Bodily P.M."/>
            <person name="Hart A.A."/>
            <person name="Coleman C.E."/>
        </authorList>
    </citation>
    <scope>NUCLEOTIDE SEQUENCE [LARGE SCALE GENOMIC DNA]</scope>
    <source>
        <strain evidence="2 3">CCB06</strain>
        <tissue evidence="2">Mycelium</tissue>
    </source>
</reference>
<proteinExistence type="predicted"/>
<dbReference type="AlphaFoldDB" id="A0A3M7LXR5"/>
<gene>
    <name evidence="2" type="ORF">GMOD_00002440</name>
</gene>
<keyword evidence="3" id="KW-1185">Reference proteome</keyword>
<evidence type="ECO:0000313" key="2">
    <source>
        <dbReference type="EMBL" id="RMZ67033.1"/>
    </source>
</evidence>
<feature type="compositionally biased region" description="Basic and acidic residues" evidence="1">
    <location>
        <begin position="61"/>
        <end position="75"/>
    </location>
</feature>
<protein>
    <submittedName>
        <fullName evidence="2">Uncharacterized protein</fullName>
    </submittedName>
</protein>
<evidence type="ECO:0000256" key="1">
    <source>
        <dbReference type="SAM" id="MobiDB-lite"/>
    </source>
</evidence>
<name>A0A3M7LXR5_9PLEO</name>
<dbReference type="Proteomes" id="UP000265663">
    <property type="component" value="Unassembled WGS sequence"/>
</dbReference>
<accession>A0A3M7LXR5</accession>